<evidence type="ECO:0000256" key="5">
    <source>
        <dbReference type="ARBA" id="ARBA00022840"/>
    </source>
</evidence>
<dbReference type="Proteomes" id="UP000235145">
    <property type="component" value="Unassembled WGS sequence"/>
</dbReference>
<dbReference type="InterPro" id="IPR036388">
    <property type="entry name" value="WH-like_DNA-bd_sf"/>
</dbReference>
<dbReference type="GO" id="GO:0005524">
    <property type="term" value="F:ATP binding"/>
    <property type="evidence" value="ECO:0007669"/>
    <property type="project" value="UniProtKB-KW"/>
</dbReference>
<dbReference type="EMBL" id="NBSK02000009">
    <property type="protein sequence ID" value="KAJ0188263.1"/>
    <property type="molecule type" value="Genomic_DNA"/>
</dbReference>
<evidence type="ECO:0000256" key="4">
    <source>
        <dbReference type="ARBA" id="ARBA00022821"/>
    </source>
</evidence>
<evidence type="ECO:0000256" key="3">
    <source>
        <dbReference type="ARBA" id="ARBA00022737"/>
    </source>
</evidence>
<dbReference type="InterPro" id="IPR027417">
    <property type="entry name" value="P-loop_NTPase"/>
</dbReference>
<keyword evidence="4" id="KW-0611">Plant defense</keyword>
<accession>A0A9R1UJG6</accession>
<keyword evidence="3" id="KW-0677">Repeat</keyword>
<gene>
    <name evidence="8" type="ORF">LSAT_V11C900470300</name>
</gene>
<comment type="similarity">
    <text evidence="1">Belongs to the disease resistance NB-LRR family.</text>
</comment>
<feature type="signal peptide" evidence="6">
    <location>
        <begin position="1"/>
        <end position="19"/>
    </location>
</feature>
<dbReference type="GO" id="GO:0006952">
    <property type="term" value="P:defense response"/>
    <property type="evidence" value="ECO:0007669"/>
    <property type="project" value="UniProtKB-KW"/>
</dbReference>
<dbReference type="AlphaFoldDB" id="A0A9R1UJG6"/>
<dbReference type="InterPro" id="IPR042197">
    <property type="entry name" value="Apaf_helical"/>
</dbReference>
<dbReference type="Pfam" id="PF23247">
    <property type="entry name" value="LRR_RPS2"/>
    <property type="match status" value="2"/>
</dbReference>
<dbReference type="PRINTS" id="PR00364">
    <property type="entry name" value="DISEASERSIST"/>
</dbReference>
<dbReference type="Gene3D" id="1.10.10.10">
    <property type="entry name" value="Winged helix-like DNA-binding domain superfamily/Winged helix DNA-binding domain"/>
    <property type="match status" value="1"/>
</dbReference>
<dbReference type="FunFam" id="3.40.50.300:FF:001091">
    <property type="entry name" value="Probable disease resistance protein At1g61300"/>
    <property type="match status" value="1"/>
</dbReference>
<dbReference type="InterPro" id="IPR003593">
    <property type="entry name" value="AAA+_ATPase"/>
</dbReference>
<name>A0A9R1UJG6_LACSA</name>
<dbReference type="Gene3D" id="3.80.10.10">
    <property type="entry name" value="Ribonuclease Inhibitor"/>
    <property type="match status" value="3"/>
</dbReference>
<feature type="domain" description="AAA+ ATPase" evidence="7">
    <location>
        <begin position="183"/>
        <end position="321"/>
    </location>
</feature>
<dbReference type="PANTHER" id="PTHR33463">
    <property type="entry name" value="NB-ARC DOMAIN-CONTAINING PROTEIN-RELATED"/>
    <property type="match status" value="1"/>
</dbReference>
<dbReference type="PANTHER" id="PTHR33463:SF198">
    <property type="entry name" value="RPP4C3"/>
    <property type="match status" value="1"/>
</dbReference>
<dbReference type="SUPFAM" id="SSF52540">
    <property type="entry name" value="P-loop containing nucleoside triphosphate hydrolases"/>
    <property type="match status" value="1"/>
</dbReference>
<evidence type="ECO:0000313" key="9">
    <source>
        <dbReference type="Proteomes" id="UP000235145"/>
    </source>
</evidence>
<evidence type="ECO:0000256" key="2">
    <source>
        <dbReference type="ARBA" id="ARBA00022614"/>
    </source>
</evidence>
<keyword evidence="9" id="KW-1185">Reference proteome</keyword>
<dbReference type="SMART" id="SM00382">
    <property type="entry name" value="AAA"/>
    <property type="match status" value="1"/>
</dbReference>
<organism evidence="8 9">
    <name type="scientific">Lactuca sativa</name>
    <name type="common">Garden lettuce</name>
    <dbReference type="NCBI Taxonomy" id="4236"/>
    <lineage>
        <taxon>Eukaryota</taxon>
        <taxon>Viridiplantae</taxon>
        <taxon>Streptophyta</taxon>
        <taxon>Embryophyta</taxon>
        <taxon>Tracheophyta</taxon>
        <taxon>Spermatophyta</taxon>
        <taxon>Magnoliopsida</taxon>
        <taxon>eudicotyledons</taxon>
        <taxon>Gunneridae</taxon>
        <taxon>Pentapetalae</taxon>
        <taxon>asterids</taxon>
        <taxon>campanulids</taxon>
        <taxon>Asterales</taxon>
        <taxon>Asteraceae</taxon>
        <taxon>Cichorioideae</taxon>
        <taxon>Cichorieae</taxon>
        <taxon>Lactucinae</taxon>
        <taxon>Lactuca</taxon>
    </lineage>
</organism>
<keyword evidence="5" id="KW-0547">Nucleotide-binding</keyword>
<dbReference type="GO" id="GO:0043531">
    <property type="term" value="F:ADP binding"/>
    <property type="evidence" value="ECO:0007669"/>
    <property type="project" value="InterPro"/>
</dbReference>
<protein>
    <recommendedName>
        <fullName evidence="7">AAA+ ATPase domain-containing protein</fullName>
    </recommendedName>
</protein>
<dbReference type="Gene3D" id="1.10.8.430">
    <property type="entry name" value="Helical domain of apoptotic protease-activating factors"/>
    <property type="match status" value="1"/>
</dbReference>
<dbReference type="InterPro" id="IPR055414">
    <property type="entry name" value="LRR_R13L4/SHOC2-like"/>
</dbReference>
<keyword evidence="5" id="KW-0067">ATP-binding</keyword>
<keyword evidence="6" id="KW-0732">Signal</keyword>
<comment type="caution">
    <text evidence="8">The sequence shown here is derived from an EMBL/GenBank/DDBJ whole genome shotgun (WGS) entry which is preliminary data.</text>
</comment>
<dbReference type="Gene3D" id="3.40.50.300">
    <property type="entry name" value="P-loop containing nucleotide triphosphate hydrolases"/>
    <property type="match status" value="1"/>
</dbReference>
<dbReference type="Gramene" id="rna-gnl|WGS:NBSK|LSAT_9X38960_mrna">
    <property type="protein sequence ID" value="cds-PLY95978.1"/>
    <property type="gene ID" value="gene-LSAT_9X38960"/>
</dbReference>
<dbReference type="SUPFAM" id="SSF52058">
    <property type="entry name" value="L domain-like"/>
    <property type="match status" value="1"/>
</dbReference>
<dbReference type="InterPro" id="IPR050905">
    <property type="entry name" value="Plant_NBS-LRR"/>
</dbReference>
<keyword evidence="2" id="KW-0433">Leucine-rich repeat</keyword>
<proteinExistence type="inferred from homology"/>
<dbReference type="InterPro" id="IPR057135">
    <property type="entry name" value="At4g27190-like_LRR"/>
</dbReference>
<dbReference type="Pfam" id="PF00931">
    <property type="entry name" value="NB-ARC"/>
    <property type="match status" value="1"/>
</dbReference>
<dbReference type="Pfam" id="PF23598">
    <property type="entry name" value="LRR_14"/>
    <property type="match status" value="1"/>
</dbReference>
<dbReference type="OrthoDB" id="3794806at2759"/>
<dbReference type="InterPro" id="IPR032675">
    <property type="entry name" value="LRR_dom_sf"/>
</dbReference>
<reference evidence="8 9" key="1">
    <citation type="journal article" date="2017" name="Nat. Commun.">
        <title>Genome assembly with in vitro proximity ligation data and whole-genome triplication in lettuce.</title>
        <authorList>
            <person name="Reyes-Chin-Wo S."/>
            <person name="Wang Z."/>
            <person name="Yang X."/>
            <person name="Kozik A."/>
            <person name="Arikit S."/>
            <person name="Song C."/>
            <person name="Xia L."/>
            <person name="Froenicke L."/>
            <person name="Lavelle D.O."/>
            <person name="Truco M.J."/>
            <person name="Xia R."/>
            <person name="Zhu S."/>
            <person name="Xu C."/>
            <person name="Xu H."/>
            <person name="Xu X."/>
            <person name="Cox K."/>
            <person name="Korf I."/>
            <person name="Meyers B.C."/>
            <person name="Michelmore R.W."/>
        </authorList>
    </citation>
    <scope>NUCLEOTIDE SEQUENCE [LARGE SCALE GENOMIC DNA]</scope>
    <source>
        <strain evidence="9">cv. Salinas</strain>
        <tissue evidence="8">Seedlings</tissue>
    </source>
</reference>
<evidence type="ECO:0000256" key="1">
    <source>
        <dbReference type="ARBA" id="ARBA00008894"/>
    </source>
</evidence>
<evidence type="ECO:0000256" key="6">
    <source>
        <dbReference type="SAM" id="SignalP"/>
    </source>
</evidence>
<dbReference type="InterPro" id="IPR002182">
    <property type="entry name" value="NB-ARC"/>
</dbReference>
<sequence length="1203" mass="136964">MVALLAFLVPLVEVSLKIGQWLCGPVKNQHGYLFNYISNIGKLRDGVEDLENRRASVQHSVDAAMRNLEVIKPDVLAWMNGVDELKKEADKVLQATTTDSVQKWFWCFCGRFLNIKSRYSRSKKAVKMMEDVKQLQEKYKFTNVSNPPLPVEITDFNHLSYSEGFGSRVSIRTEIMESLKDDAVCVIGVCGMGGVGKTTMAKEVGARAKLEHLFDVIIMVDVTQAPNKNTIQSSISEQLGLKLQEESLLVRAARVSARLKMLTRVLVILDDIWSRLDMEELGIPFGSDRQHHGCKILLTSRSISACNQMRADRIFKIREMPLNEAWLLFERTAKKAFHPDPNLHQVARDIVEECGGLPLAIVTIARALESEKDKSMWDDALQRLRSYDLEGEYASVYSSLEVTYNFLESDEMKHVFLLCCLFPEGHDISIEDLLRLGLGLSLFKKTTGVSEARIRINAFVQKLKNLNLLLDGSDHEQSVKLHDLVRDSALKIASKNKHVFVVKNGDGLTFWPYELTDECCTSISLRCDEMSELPGRLNCPKLELLLLIGGNHPLEFPTGFYEGMTELKVIVLRGMLVQLQSYPVSFEVSSKLRNLSLEYCTFDKTSDISMIGNLVKLETLSFLHSDVKELPEEIGKLSQLKVLDLTGCGDLFNIAPGVLKSLIQLEELYMSGTLVSWPDEQITTCITELNSLSMLTALEIELSIYDLLPHDFIFMRLKRFRICIGFSIESKMFQNMLQVRFPAHWRDGGIEVLFNRTEILHLHGWRLLTNSSLKNPSRSNFLMLRNLKLERCDLSYLTEICQGQNHVVGEITVDEPDHQLTLFENLHDLEIVGCVNLRRVFSLSAPTDFRKLESLKIIGCEMIEEIFLRKKDEKSVVEIQLLNLKSLILEDLPRLTGFCKDVFSFAIPQLLEFRLRNLPKLQSLNQKILSTMQLKVLSVSKMKINEIQNHLLPVSSFVNLRVMSLCYCDDLSSVVLSGLLQKPKDLKVLRIERCHMVEVVFDIDRLIREDHEVLKNLSDLELEHLPAMTHIWNHGPETFVGFQNLTKLSVSSCHKLTYILLPSIATILSHLQELSITECRNLTVILKEEDEHEATQLTSESHELVFPRLKSLELIDLPCLRCFYSSGLHSFIWPLLESVWIDCCKEMMVFTAGTSNTPKLREISINGQNHNMEGDINTDLRWLQQQLNDGNTSDSTFTSSLVE</sequence>
<evidence type="ECO:0000313" key="8">
    <source>
        <dbReference type="EMBL" id="KAJ0188263.1"/>
    </source>
</evidence>
<feature type="chain" id="PRO_5040491662" description="AAA+ ATPase domain-containing protein" evidence="6">
    <location>
        <begin position="20"/>
        <end position="1203"/>
    </location>
</feature>
<evidence type="ECO:0000259" key="7">
    <source>
        <dbReference type="SMART" id="SM00382"/>
    </source>
</evidence>